<evidence type="ECO:0000313" key="3">
    <source>
        <dbReference type="EMBL" id="MEX6691148.1"/>
    </source>
</evidence>
<dbReference type="SUPFAM" id="SSF82185">
    <property type="entry name" value="Histone H3 K4-specific methyltransferase SET7/9 N-terminal domain"/>
    <property type="match status" value="1"/>
</dbReference>
<organism evidence="3 4">
    <name type="scientific">Danxiaibacter flavus</name>
    <dbReference type="NCBI Taxonomy" id="3049108"/>
    <lineage>
        <taxon>Bacteria</taxon>
        <taxon>Pseudomonadati</taxon>
        <taxon>Bacteroidota</taxon>
        <taxon>Chitinophagia</taxon>
        <taxon>Chitinophagales</taxon>
        <taxon>Chitinophagaceae</taxon>
        <taxon>Danxiaibacter</taxon>
    </lineage>
</organism>
<dbReference type="InterPro" id="IPR037682">
    <property type="entry name" value="TonB_C"/>
</dbReference>
<feature type="domain" description="TonB C-terminal" evidence="2">
    <location>
        <begin position="254"/>
        <end position="313"/>
    </location>
</feature>
<name>A0ABV3ZMS8_9BACT</name>
<keyword evidence="4" id="KW-1185">Reference proteome</keyword>
<dbReference type="EMBL" id="JAULBC010000014">
    <property type="protein sequence ID" value="MEX6691148.1"/>
    <property type="molecule type" value="Genomic_DNA"/>
</dbReference>
<protein>
    <submittedName>
        <fullName evidence="3">Energy transducer TonB</fullName>
    </submittedName>
</protein>
<dbReference type="Gene3D" id="3.30.1150.10">
    <property type="match status" value="1"/>
</dbReference>
<dbReference type="SUPFAM" id="SSF74653">
    <property type="entry name" value="TolA/TonB C-terminal domain"/>
    <property type="match status" value="1"/>
</dbReference>
<reference evidence="3 4" key="1">
    <citation type="submission" date="2023-07" db="EMBL/GenBank/DDBJ databases">
        <authorList>
            <person name="Lian W.-H."/>
        </authorList>
    </citation>
    <scope>NUCLEOTIDE SEQUENCE [LARGE SCALE GENOMIC DNA]</scope>
    <source>
        <strain evidence="3 4">SYSU DXS3180</strain>
    </source>
</reference>
<gene>
    <name evidence="3" type="ORF">QTN47_26805</name>
</gene>
<dbReference type="Gene3D" id="3.90.930.1">
    <property type="match status" value="1"/>
</dbReference>
<evidence type="ECO:0000313" key="4">
    <source>
        <dbReference type="Proteomes" id="UP001560573"/>
    </source>
</evidence>
<keyword evidence="1" id="KW-0732">Signal</keyword>
<dbReference type="Proteomes" id="UP001560573">
    <property type="component" value="Unassembled WGS sequence"/>
</dbReference>
<evidence type="ECO:0000259" key="2">
    <source>
        <dbReference type="Pfam" id="PF03544"/>
    </source>
</evidence>
<dbReference type="Pfam" id="PF03544">
    <property type="entry name" value="TonB_C"/>
    <property type="match status" value="1"/>
</dbReference>
<dbReference type="RefSeq" id="WP_369332564.1">
    <property type="nucleotide sequence ID" value="NZ_JAULBC010000014.1"/>
</dbReference>
<proteinExistence type="predicted"/>
<sequence>MKTVSTLALVFLTCLAGHAQKVEKYYNYNWKETDISGASFYSMSNKTDSGWLRKDYYIHRKTLQMQALYTDSSCKVHNGMAYYFYPNGNLESVGRVIDGKKQGQYFSYYSEGMMKNSITYLDNEPVGTSIKWAKSGYMTDSAFYNKDGSGIEMEWFDDGRPSAGGRYAAGYKKHGKWNYYHHNGQLSCIELYNNGNLLQVKLFDETGNAVSDTANRMMRAAAFPKGIGAWTKYLQKQLYFPSGYKIVNSDLVAVVAHFTLSEDGSVEDAEISVPFYPEFEKIALDVIKKSPKWIPAMLHNRPVKYRMRQTVSFSQSAE</sequence>
<evidence type="ECO:0000256" key="1">
    <source>
        <dbReference type="SAM" id="SignalP"/>
    </source>
</evidence>
<accession>A0ABV3ZMS8</accession>
<comment type="caution">
    <text evidence="3">The sequence shown here is derived from an EMBL/GenBank/DDBJ whole genome shotgun (WGS) entry which is preliminary data.</text>
</comment>
<feature type="signal peptide" evidence="1">
    <location>
        <begin position="1"/>
        <end position="19"/>
    </location>
</feature>
<feature type="chain" id="PRO_5045100402" evidence="1">
    <location>
        <begin position="20"/>
        <end position="318"/>
    </location>
</feature>